<reference evidence="1 2" key="1">
    <citation type="submission" date="2024-02" db="EMBL/GenBank/DDBJ databases">
        <title>High-quality chromosome-scale genome assembly of Pensacola bahiagrass (Paspalum notatum Flugge var. saurae).</title>
        <authorList>
            <person name="Vega J.M."/>
            <person name="Podio M."/>
            <person name="Orjuela J."/>
            <person name="Siena L.A."/>
            <person name="Pessino S.C."/>
            <person name="Combes M.C."/>
            <person name="Mariac C."/>
            <person name="Albertini E."/>
            <person name="Pupilli F."/>
            <person name="Ortiz J.P.A."/>
            <person name="Leblanc O."/>
        </authorList>
    </citation>
    <scope>NUCLEOTIDE SEQUENCE [LARGE SCALE GENOMIC DNA]</scope>
    <source>
        <strain evidence="1">R1</strain>
        <tissue evidence="1">Leaf</tissue>
    </source>
</reference>
<evidence type="ECO:0000313" key="2">
    <source>
        <dbReference type="Proteomes" id="UP001341281"/>
    </source>
</evidence>
<sequence>MKEEGDLAQVLNYHKKIAALLINLDATWLWNNHFAGESAEDLAASTLLHKDEDLHDPDKLWVVHEGLKRHGHSSRYYFRALNWVRTERSVRNGELPLTFIIDDDGEG</sequence>
<accession>A0AAQ3UCP9</accession>
<dbReference type="AlphaFoldDB" id="A0AAQ3UCP9"/>
<proteinExistence type="predicted"/>
<gene>
    <name evidence="1" type="ORF">U9M48_034422</name>
</gene>
<protein>
    <submittedName>
        <fullName evidence="1">Uncharacterized protein</fullName>
    </submittedName>
</protein>
<name>A0AAQ3UCP9_PASNO</name>
<evidence type="ECO:0000313" key="1">
    <source>
        <dbReference type="EMBL" id="WVZ87847.1"/>
    </source>
</evidence>
<organism evidence="1 2">
    <name type="scientific">Paspalum notatum var. saurae</name>
    <dbReference type="NCBI Taxonomy" id="547442"/>
    <lineage>
        <taxon>Eukaryota</taxon>
        <taxon>Viridiplantae</taxon>
        <taxon>Streptophyta</taxon>
        <taxon>Embryophyta</taxon>
        <taxon>Tracheophyta</taxon>
        <taxon>Spermatophyta</taxon>
        <taxon>Magnoliopsida</taxon>
        <taxon>Liliopsida</taxon>
        <taxon>Poales</taxon>
        <taxon>Poaceae</taxon>
        <taxon>PACMAD clade</taxon>
        <taxon>Panicoideae</taxon>
        <taxon>Andropogonodae</taxon>
        <taxon>Paspaleae</taxon>
        <taxon>Paspalinae</taxon>
        <taxon>Paspalum</taxon>
    </lineage>
</organism>
<dbReference type="Proteomes" id="UP001341281">
    <property type="component" value="Chromosome 08"/>
</dbReference>
<keyword evidence="2" id="KW-1185">Reference proteome</keyword>
<dbReference type="EMBL" id="CP144752">
    <property type="protein sequence ID" value="WVZ87847.1"/>
    <property type="molecule type" value="Genomic_DNA"/>
</dbReference>